<dbReference type="PANTHER" id="PTHR37299:SF1">
    <property type="entry name" value="STAGE 0 SPORULATION PROTEIN A HOMOLOG"/>
    <property type="match status" value="1"/>
</dbReference>
<dbReference type="PANTHER" id="PTHR37299">
    <property type="entry name" value="TRANSCRIPTIONAL REGULATOR-RELATED"/>
    <property type="match status" value="1"/>
</dbReference>
<protein>
    <submittedName>
        <fullName evidence="5">Response regulator transcription factor</fullName>
    </submittedName>
</protein>
<keyword evidence="6" id="KW-1185">Reference proteome</keyword>
<dbReference type="RefSeq" id="WP_206593204.1">
    <property type="nucleotide sequence ID" value="NZ_JAFKCS010000004.1"/>
</dbReference>
<dbReference type="PROSITE" id="PS50110">
    <property type="entry name" value="RESPONSE_REGULATORY"/>
    <property type="match status" value="1"/>
</dbReference>
<feature type="modified residue" description="4-aspartylphosphate" evidence="2">
    <location>
        <position position="54"/>
    </location>
</feature>
<dbReference type="InterPro" id="IPR007492">
    <property type="entry name" value="LytTR_DNA-bd_dom"/>
</dbReference>
<evidence type="ECO:0000313" key="5">
    <source>
        <dbReference type="EMBL" id="MBN7819376.1"/>
    </source>
</evidence>
<proteinExistence type="predicted"/>
<dbReference type="SMART" id="SM00850">
    <property type="entry name" value="LytTR"/>
    <property type="match status" value="1"/>
</dbReference>
<keyword evidence="1" id="KW-0902">Two-component regulatory system</keyword>
<organism evidence="5 6">
    <name type="scientific">Bowmanella yangjiangensis</name>
    <dbReference type="NCBI Taxonomy" id="2811230"/>
    <lineage>
        <taxon>Bacteria</taxon>
        <taxon>Pseudomonadati</taxon>
        <taxon>Pseudomonadota</taxon>
        <taxon>Gammaproteobacteria</taxon>
        <taxon>Alteromonadales</taxon>
        <taxon>Alteromonadaceae</taxon>
        <taxon>Bowmanella</taxon>
    </lineage>
</organism>
<evidence type="ECO:0000256" key="2">
    <source>
        <dbReference type="PROSITE-ProRule" id="PRU00169"/>
    </source>
</evidence>
<dbReference type="InterPro" id="IPR011006">
    <property type="entry name" value="CheY-like_superfamily"/>
</dbReference>
<name>A0ABS3CTA8_9ALTE</name>
<dbReference type="Pfam" id="PF04397">
    <property type="entry name" value="LytTR"/>
    <property type="match status" value="1"/>
</dbReference>
<evidence type="ECO:0000259" key="3">
    <source>
        <dbReference type="PROSITE" id="PS50110"/>
    </source>
</evidence>
<keyword evidence="2" id="KW-0597">Phosphoprotein</keyword>
<feature type="domain" description="HTH LytTR-type" evidence="4">
    <location>
        <begin position="129"/>
        <end position="233"/>
    </location>
</feature>
<dbReference type="PROSITE" id="PS50930">
    <property type="entry name" value="HTH_LYTTR"/>
    <property type="match status" value="1"/>
</dbReference>
<dbReference type="EMBL" id="JAFKCS010000004">
    <property type="protein sequence ID" value="MBN7819376.1"/>
    <property type="molecule type" value="Genomic_DNA"/>
</dbReference>
<gene>
    <name evidence="5" type="ORF">J0A65_05840</name>
</gene>
<dbReference type="Proteomes" id="UP000663992">
    <property type="component" value="Unassembled WGS sequence"/>
</dbReference>
<dbReference type="SUPFAM" id="SSF52172">
    <property type="entry name" value="CheY-like"/>
    <property type="match status" value="1"/>
</dbReference>
<evidence type="ECO:0000259" key="4">
    <source>
        <dbReference type="PROSITE" id="PS50930"/>
    </source>
</evidence>
<sequence length="237" mass="27353">MLDCMIVDDEPLARQRIQFLLEQRPGWQVVAEAREYQEAKAALLRYRPTLCFMDIDIIGGSGVQLAHELSEVIDTRWVFTTAYGQYAVKAFELNAFDYLLKPFESERVERVLGKLEKQHVVQHKPLEVLAIRSLGNVQFVRADDILWIRGAGNYMELHCQDKTYLYRESMAGMEAGLDASQFIRVHRSAMINRRFLRAINSSMGRYNSLEMANGDEVRIGQGYRKALFELLGLNFHD</sequence>
<evidence type="ECO:0000256" key="1">
    <source>
        <dbReference type="ARBA" id="ARBA00023012"/>
    </source>
</evidence>
<dbReference type="SMART" id="SM00448">
    <property type="entry name" value="REC"/>
    <property type="match status" value="1"/>
</dbReference>
<reference evidence="5 6" key="1">
    <citation type="submission" date="2021-03" db="EMBL/GenBank/DDBJ databases">
        <title>novel species isolated from a fishpond in China.</title>
        <authorList>
            <person name="Lu H."/>
            <person name="Cai Z."/>
        </authorList>
    </citation>
    <scope>NUCLEOTIDE SEQUENCE [LARGE SCALE GENOMIC DNA]</scope>
    <source>
        <strain evidence="5 6">Y57</strain>
    </source>
</reference>
<dbReference type="Pfam" id="PF00072">
    <property type="entry name" value="Response_reg"/>
    <property type="match status" value="1"/>
</dbReference>
<comment type="caution">
    <text evidence="5">The sequence shown here is derived from an EMBL/GenBank/DDBJ whole genome shotgun (WGS) entry which is preliminary data.</text>
</comment>
<dbReference type="Gene3D" id="2.40.50.1020">
    <property type="entry name" value="LytTr DNA-binding domain"/>
    <property type="match status" value="1"/>
</dbReference>
<evidence type="ECO:0000313" key="6">
    <source>
        <dbReference type="Proteomes" id="UP000663992"/>
    </source>
</evidence>
<feature type="domain" description="Response regulatory" evidence="3">
    <location>
        <begin position="3"/>
        <end position="116"/>
    </location>
</feature>
<dbReference type="InterPro" id="IPR001789">
    <property type="entry name" value="Sig_transdc_resp-reg_receiver"/>
</dbReference>
<dbReference type="InterPro" id="IPR046947">
    <property type="entry name" value="LytR-like"/>
</dbReference>
<dbReference type="Gene3D" id="3.40.50.2300">
    <property type="match status" value="1"/>
</dbReference>
<accession>A0ABS3CTA8</accession>